<dbReference type="Pfam" id="PF11905">
    <property type="entry name" value="DUF3425"/>
    <property type="match status" value="1"/>
</dbReference>
<dbReference type="OrthoDB" id="2245989at2759"/>
<reference evidence="1" key="1">
    <citation type="journal article" date="2020" name="Stud. Mycol.">
        <title>101 Dothideomycetes genomes: a test case for predicting lifestyles and emergence of pathogens.</title>
        <authorList>
            <person name="Haridas S."/>
            <person name="Albert R."/>
            <person name="Binder M."/>
            <person name="Bloem J."/>
            <person name="Labutti K."/>
            <person name="Salamov A."/>
            <person name="Andreopoulos B."/>
            <person name="Baker S."/>
            <person name="Barry K."/>
            <person name="Bills G."/>
            <person name="Bluhm B."/>
            <person name="Cannon C."/>
            <person name="Castanera R."/>
            <person name="Culley D."/>
            <person name="Daum C."/>
            <person name="Ezra D."/>
            <person name="Gonzalez J."/>
            <person name="Henrissat B."/>
            <person name="Kuo A."/>
            <person name="Liang C."/>
            <person name="Lipzen A."/>
            <person name="Lutzoni F."/>
            <person name="Magnuson J."/>
            <person name="Mondo S."/>
            <person name="Nolan M."/>
            <person name="Ohm R."/>
            <person name="Pangilinan J."/>
            <person name="Park H.-J."/>
            <person name="Ramirez L."/>
            <person name="Alfaro M."/>
            <person name="Sun H."/>
            <person name="Tritt A."/>
            <person name="Yoshinaga Y."/>
            <person name="Zwiers L.-H."/>
            <person name="Turgeon B."/>
            <person name="Goodwin S."/>
            <person name="Spatafora J."/>
            <person name="Crous P."/>
            <person name="Grigoriev I."/>
        </authorList>
    </citation>
    <scope>NUCLEOTIDE SEQUENCE</scope>
    <source>
        <strain evidence="1">CBS 175.79</strain>
    </source>
</reference>
<evidence type="ECO:0000313" key="1">
    <source>
        <dbReference type="EMBL" id="KAF2016832.1"/>
    </source>
</evidence>
<name>A0A6A5XUF2_9PLEO</name>
<dbReference type="AlphaFoldDB" id="A0A6A5XUF2"/>
<dbReference type="GeneID" id="54289173"/>
<evidence type="ECO:0000313" key="2">
    <source>
        <dbReference type="Proteomes" id="UP000799778"/>
    </source>
</evidence>
<keyword evidence="2" id="KW-1185">Reference proteome</keyword>
<organism evidence="1 2">
    <name type="scientific">Aaosphaeria arxii CBS 175.79</name>
    <dbReference type="NCBI Taxonomy" id="1450172"/>
    <lineage>
        <taxon>Eukaryota</taxon>
        <taxon>Fungi</taxon>
        <taxon>Dikarya</taxon>
        <taxon>Ascomycota</taxon>
        <taxon>Pezizomycotina</taxon>
        <taxon>Dothideomycetes</taxon>
        <taxon>Pleosporomycetidae</taxon>
        <taxon>Pleosporales</taxon>
        <taxon>Pleosporales incertae sedis</taxon>
        <taxon>Aaosphaeria</taxon>
    </lineage>
</organism>
<dbReference type="InterPro" id="IPR021833">
    <property type="entry name" value="DUF3425"/>
</dbReference>
<dbReference type="RefSeq" id="XP_033385171.1">
    <property type="nucleotide sequence ID" value="XM_033531776.1"/>
</dbReference>
<proteinExistence type="predicted"/>
<gene>
    <name evidence="1" type="ORF">BU24DRAFT_459954</name>
</gene>
<protein>
    <recommendedName>
        <fullName evidence="3">BZIP domain-containing protein</fullName>
    </recommendedName>
</protein>
<dbReference type="PANTHER" id="PTHR38116:SF1">
    <property type="entry name" value="BZIP DOMAIN-CONTAINING PROTEIN"/>
    <property type="match status" value="1"/>
</dbReference>
<evidence type="ECO:0008006" key="3">
    <source>
        <dbReference type="Google" id="ProtNLM"/>
    </source>
</evidence>
<dbReference type="Proteomes" id="UP000799778">
    <property type="component" value="Unassembled WGS sequence"/>
</dbReference>
<accession>A0A6A5XUF2</accession>
<dbReference type="CDD" id="cd14688">
    <property type="entry name" value="bZIP_YAP"/>
    <property type="match status" value="1"/>
</dbReference>
<dbReference type="PANTHER" id="PTHR38116">
    <property type="entry name" value="CHROMOSOME 7, WHOLE GENOME SHOTGUN SEQUENCE"/>
    <property type="match status" value="1"/>
</dbReference>
<sequence>MPPRLPEAWDETDDWTEVTDAKERRRRQNRLHQRVHRRKRHIKALASTQASDAVANDASATLLPIYSTDDRTNQAHASVQNMSIFYLLRCPGLQAQAREFLKKAAVDWIISMPIPKDLPTLTRLNAFNVLARNAQILHIPVECLESDEDDSPLFRLDSDSREPTLALPTSLSPTALQQTIKHHPWLDLFPFPKLRDNILLALQGGQHDEEEMIHELVCDFLNLSATGSAVLIIWGDCWDENGWEFSSEFFDRWRDLLDGCSDILQVTNAWRAKRGALPLDYILN</sequence>
<dbReference type="EMBL" id="ML978068">
    <property type="protein sequence ID" value="KAF2016832.1"/>
    <property type="molecule type" value="Genomic_DNA"/>
</dbReference>